<evidence type="ECO:0000313" key="14">
    <source>
        <dbReference type="EMBL" id="MBO1358513.1"/>
    </source>
</evidence>
<dbReference type="RefSeq" id="WP_207878740.1">
    <property type="nucleotide sequence ID" value="NZ_JAFVMF010000001.1"/>
</dbReference>
<keyword evidence="4 8" id="KW-0812">Transmembrane</keyword>
<dbReference type="CDD" id="cd01347">
    <property type="entry name" value="ligand_gated_channel"/>
    <property type="match status" value="1"/>
</dbReference>
<dbReference type="InterPro" id="IPR012910">
    <property type="entry name" value="Plug_dom"/>
</dbReference>
<name>A0ABS3LRH8_9PROT</name>
<dbReference type="PROSITE" id="PS52016">
    <property type="entry name" value="TONB_DEPENDENT_REC_3"/>
    <property type="match status" value="1"/>
</dbReference>
<evidence type="ECO:0000259" key="13">
    <source>
        <dbReference type="Pfam" id="PF07715"/>
    </source>
</evidence>
<keyword evidence="2 8" id="KW-0813">Transport</keyword>
<comment type="subcellular location">
    <subcellularLocation>
        <location evidence="1 8">Cell outer membrane</location>
        <topology evidence="1 8">Multi-pass membrane protein</topology>
    </subcellularLocation>
</comment>
<dbReference type="EMBL" id="JAFVMF010000001">
    <property type="protein sequence ID" value="MBO1358513.1"/>
    <property type="molecule type" value="Genomic_DNA"/>
</dbReference>
<accession>A0ABS3LRH8</accession>
<dbReference type="SUPFAM" id="SSF56935">
    <property type="entry name" value="Porins"/>
    <property type="match status" value="1"/>
</dbReference>
<dbReference type="PANTHER" id="PTHR47234">
    <property type="match status" value="1"/>
</dbReference>
<comment type="similarity">
    <text evidence="8 9">Belongs to the TonB-dependent receptor family.</text>
</comment>
<feature type="domain" description="TonB-dependent receptor plug" evidence="13">
    <location>
        <begin position="96"/>
        <end position="214"/>
    </location>
</feature>
<evidence type="ECO:0000256" key="3">
    <source>
        <dbReference type="ARBA" id="ARBA00022452"/>
    </source>
</evidence>
<dbReference type="InterPro" id="IPR036942">
    <property type="entry name" value="Beta-barrel_TonB_sf"/>
</dbReference>
<evidence type="ECO:0000259" key="12">
    <source>
        <dbReference type="Pfam" id="PF00593"/>
    </source>
</evidence>
<feature type="chain" id="PRO_5047134991" evidence="11">
    <location>
        <begin position="30"/>
        <end position="835"/>
    </location>
</feature>
<dbReference type="Gene3D" id="2.170.130.10">
    <property type="entry name" value="TonB-dependent receptor, plug domain"/>
    <property type="match status" value="1"/>
</dbReference>
<dbReference type="InterPro" id="IPR000531">
    <property type="entry name" value="Beta-barrel_TonB"/>
</dbReference>
<keyword evidence="6 8" id="KW-0472">Membrane</keyword>
<feature type="region of interest" description="Disordered" evidence="10">
    <location>
        <begin position="48"/>
        <end position="78"/>
    </location>
</feature>
<dbReference type="InterPro" id="IPR037066">
    <property type="entry name" value="Plug_dom_sf"/>
</dbReference>
<evidence type="ECO:0000256" key="5">
    <source>
        <dbReference type="ARBA" id="ARBA00023077"/>
    </source>
</evidence>
<evidence type="ECO:0000256" key="7">
    <source>
        <dbReference type="ARBA" id="ARBA00023237"/>
    </source>
</evidence>
<keyword evidence="3 8" id="KW-1134">Transmembrane beta strand</keyword>
<dbReference type="PANTHER" id="PTHR47234:SF3">
    <property type="entry name" value="SECRETIN_TONB SHORT N-TERMINAL DOMAIN-CONTAINING PROTEIN"/>
    <property type="match status" value="1"/>
</dbReference>
<evidence type="ECO:0000256" key="4">
    <source>
        <dbReference type="ARBA" id="ARBA00022692"/>
    </source>
</evidence>
<keyword evidence="11" id="KW-0732">Signal</keyword>
<organism evidence="14 15">
    <name type="scientific">Acetobacter sacchari</name>
    <dbReference type="NCBI Taxonomy" id="2661687"/>
    <lineage>
        <taxon>Bacteria</taxon>
        <taxon>Pseudomonadati</taxon>
        <taxon>Pseudomonadota</taxon>
        <taxon>Alphaproteobacteria</taxon>
        <taxon>Acetobacterales</taxon>
        <taxon>Acetobacteraceae</taxon>
        <taxon>Acetobacter</taxon>
    </lineage>
</organism>
<reference evidence="14 15" key="1">
    <citation type="submission" date="2021-03" db="EMBL/GenBank/DDBJ databases">
        <title>The complete genome sequence of Acetobacter sacchari TBRC 11175.</title>
        <authorList>
            <person name="Charoenyingcharoen P."/>
            <person name="Yukphan P."/>
        </authorList>
    </citation>
    <scope>NUCLEOTIDE SEQUENCE [LARGE SCALE GENOMIC DNA]</scope>
    <source>
        <strain evidence="14 15">TBRC 11175</strain>
    </source>
</reference>
<keyword evidence="5 9" id="KW-0798">TonB box</keyword>
<evidence type="ECO:0000256" key="9">
    <source>
        <dbReference type="RuleBase" id="RU003357"/>
    </source>
</evidence>
<sequence>MTPSPKSYLPHTLIATSLITVYASSPLLAATNSAETNARLHGSAQKMVTGTPASAPARPARQVTTPAAGARRSSASSPNEMVVVTGNRNVARKVTDNIAPIDVITSQTLLSTGMPDLGSALINVNPAINMQDHQTDQGALSSSIRMRGLDPDQVLILIDGKRRHTTANINSDKGPDSGETPVDIDMIPVAMIDHIEVLRDGAAAQYGSDAIAGVVNIILKKGPKGGSEQGLVGANYAGDGFTYLLRGDHGFKWGSDGFVRMAFEFKHNDLTSHDLVDSRTGRKDFHQLGEPDQTRENFAINWGKPILHDKAYFYGNVIYGHRHAESPQFFRTATQTPLPSYYPWGFDPVDTSEENDFAATVGVKGDDFLGFGWDLSSTYGEDIFNINQTNSANLSYLATYGYTPTNFHLRGLTSTQWTNNLDFKRSIPVGHLMAGPINVAFGAEHRMESYRMSAGDPASYYGAGSQALVGLSPTNAGIWYRDVYAGYLDVDMQPIKHLDVDIAGRFEHYTDAGDAKTGKIAARYDFTPQFAIRGAISTGFRAPTLAEEHYATLGVAPTYAGGQLAVNSAAARQLGAVPLTPEYSTNASGGVVIRPIKNFNITADVYQINIRDRIVNGGTYSGEQAVNAIEASGIQVPSSIAASAVTASYYSNGASTRTQGLDIVSNYHLDMKKNGVLDLNLGIDLNRTTLTHLGNDTNGNPLLNAQRISYLTSNTPRSKIIMGAHWKRDKFDVMLQEMRWGQTKDMMTYQSGPYAYSSTHFFQFINPPVWTTNIEFGYQVLPRVHLAVGANNLTNRMPKKLPMDGRYYNAEAYDVYASQIGFNGGYYYFRVNATY</sequence>
<dbReference type="InterPro" id="IPR039426">
    <property type="entry name" value="TonB-dep_rcpt-like"/>
</dbReference>
<keyword evidence="7 8" id="KW-0998">Cell outer membrane</keyword>
<evidence type="ECO:0000256" key="2">
    <source>
        <dbReference type="ARBA" id="ARBA00022448"/>
    </source>
</evidence>
<dbReference type="Pfam" id="PF07715">
    <property type="entry name" value="Plug"/>
    <property type="match status" value="1"/>
</dbReference>
<feature type="compositionally biased region" description="Low complexity" evidence="10">
    <location>
        <begin position="67"/>
        <end position="77"/>
    </location>
</feature>
<keyword evidence="15" id="KW-1185">Reference proteome</keyword>
<evidence type="ECO:0000256" key="8">
    <source>
        <dbReference type="PROSITE-ProRule" id="PRU01360"/>
    </source>
</evidence>
<feature type="signal peptide" evidence="11">
    <location>
        <begin position="1"/>
        <end position="29"/>
    </location>
</feature>
<feature type="domain" description="TonB-dependent receptor-like beta-barrel" evidence="12">
    <location>
        <begin position="313"/>
        <end position="793"/>
    </location>
</feature>
<evidence type="ECO:0000256" key="1">
    <source>
        <dbReference type="ARBA" id="ARBA00004571"/>
    </source>
</evidence>
<gene>
    <name evidence="14" type="ORF">J2D73_01700</name>
</gene>
<evidence type="ECO:0000313" key="15">
    <source>
        <dbReference type="Proteomes" id="UP000664771"/>
    </source>
</evidence>
<dbReference type="Proteomes" id="UP000664771">
    <property type="component" value="Unassembled WGS sequence"/>
</dbReference>
<evidence type="ECO:0000256" key="11">
    <source>
        <dbReference type="SAM" id="SignalP"/>
    </source>
</evidence>
<keyword evidence="14" id="KW-0675">Receptor</keyword>
<evidence type="ECO:0000256" key="6">
    <source>
        <dbReference type="ARBA" id="ARBA00023136"/>
    </source>
</evidence>
<proteinExistence type="inferred from homology"/>
<comment type="caution">
    <text evidence="14">The sequence shown here is derived from an EMBL/GenBank/DDBJ whole genome shotgun (WGS) entry which is preliminary data.</text>
</comment>
<evidence type="ECO:0000256" key="10">
    <source>
        <dbReference type="SAM" id="MobiDB-lite"/>
    </source>
</evidence>
<dbReference type="Pfam" id="PF00593">
    <property type="entry name" value="TonB_dep_Rec_b-barrel"/>
    <property type="match status" value="1"/>
</dbReference>
<dbReference type="Gene3D" id="2.40.170.20">
    <property type="entry name" value="TonB-dependent receptor, beta-barrel domain"/>
    <property type="match status" value="1"/>
</dbReference>
<protein>
    <submittedName>
        <fullName evidence="14">TonB-dependent receptor</fullName>
    </submittedName>
</protein>